<proteinExistence type="predicted"/>
<dbReference type="PROSITE" id="PS00018">
    <property type="entry name" value="EF_HAND_1"/>
    <property type="match status" value="2"/>
</dbReference>
<dbReference type="SUPFAM" id="SSF47473">
    <property type="entry name" value="EF-hand"/>
    <property type="match status" value="1"/>
</dbReference>
<comment type="caution">
    <text evidence="2">The sequence shown here is derived from an EMBL/GenBank/DDBJ whole genome shotgun (WGS) entry which is preliminary data.</text>
</comment>
<dbReference type="InterPro" id="IPR018247">
    <property type="entry name" value="EF_Hand_1_Ca_BS"/>
</dbReference>
<evidence type="ECO:0000313" key="3">
    <source>
        <dbReference type="Proteomes" id="UP001499910"/>
    </source>
</evidence>
<gene>
    <name evidence="2" type="ORF">GCM10023209_09450</name>
</gene>
<organism evidence="2 3">
    <name type="scientific">[Roseibacterium] beibuensis</name>
    <dbReference type="NCBI Taxonomy" id="1193142"/>
    <lineage>
        <taxon>Bacteria</taxon>
        <taxon>Pseudomonadati</taxon>
        <taxon>Pseudomonadota</taxon>
        <taxon>Alphaproteobacteria</taxon>
        <taxon>Rhodobacterales</taxon>
        <taxon>Roseobacteraceae</taxon>
        <taxon>Roseicyclus</taxon>
    </lineage>
</organism>
<dbReference type="RefSeq" id="WP_259546387.1">
    <property type="nucleotide sequence ID" value="NZ_BAABHW010000001.1"/>
</dbReference>
<feature type="domain" description="EF-hand" evidence="1">
    <location>
        <begin position="36"/>
        <end position="61"/>
    </location>
</feature>
<protein>
    <recommendedName>
        <fullName evidence="1">EF-hand domain-containing protein</fullName>
    </recommendedName>
</protein>
<dbReference type="Pfam" id="PF13202">
    <property type="entry name" value="EF-hand_5"/>
    <property type="match status" value="2"/>
</dbReference>
<dbReference type="InterPro" id="IPR011992">
    <property type="entry name" value="EF-hand-dom_pair"/>
</dbReference>
<dbReference type="PROSITE" id="PS50222">
    <property type="entry name" value="EF_HAND_2"/>
    <property type="match status" value="1"/>
</dbReference>
<dbReference type="Gene3D" id="1.10.238.10">
    <property type="entry name" value="EF-hand"/>
    <property type="match status" value="1"/>
</dbReference>
<dbReference type="EMBL" id="BAABHW010000001">
    <property type="protein sequence ID" value="GAA5068619.1"/>
    <property type="molecule type" value="Genomic_DNA"/>
</dbReference>
<sequence length="91" mass="9238">MTEMLLTPRRGSTLAVLTGAFTALIVGAGLAMGQAESLDADGDGMVSYEEVLAAMPEMTEEEFAALDADGDGMLSAEEIATAEEAGLIPAG</sequence>
<accession>A0ABP9KZV4</accession>
<evidence type="ECO:0000313" key="2">
    <source>
        <dbReference type="EMBL" id="GAA5068619.1"/>
    </source>
</evidence>
<reference evidence="3" key="1">
    <citation type="journal article" date="2019" name="Int. J. Syst. Evol. Microbiol.">
        <title>The Global Catalogue of Microorganisms (GCM) 10K type strain sequencing project: providing services to taxonomists for standard genome sequencing and annotation.</title>
        <authorList>
            <consortium name="The Broad Institute Genomics Platform"/>
            <consortium name="The Broad Institute Genome Sequencing Center for Infectious Disease"/>
            <person name="Wu L."/>
            <person name="Ma J."/>
        </authorList>
    </citation>
    <scope>NUCLEOTIDE SEQUENCE [LARGE SCALE GENOMIC DNA]</scope>
    <source>
        <strain evidence="3">JCM 18015</strain>
    </source>
</reference>
<dbReference type="Proteomes" id="UP001499910">
    <property type="component" value="Unassembled WGS sequence"/>
</dbReference>
<keyword evidence="3" id="KW-1185">Reference proteome</keyword>
<dbReference type="InterPro" id="IPR002048">
    <property type="entry name" value="EF_hand_dom"/>
</dbReference>
<name>A0ABP9KZV4_9RHOB</name>
<evidence type="ECO:0000259" key="1">
    <source>
        <dbReference type="PROSITE" id="PS50222"/>
    </source>
</evidence>